<feature type="region of interest" description="Disordered" evidence="1">
    <location>
        <begin position="1"/>
        <end position="55"/>
    </location>
</feature>
<feature type="compositionally biased region" description="Basic residues" evidence="1">
    <location>
        <begin position="25"/>
        <end position="39"/>
    </location>
</feature>
<dbReference type="EMBL" id="JADBEF010000001">
    <property type="protein sequence ID" value="MBE1558843.1"/>
    <property type="molecule type" value="Genomic_DNA"/>
</dbReference>
<evidence type="ECO:0000256" key="1">
    <source>
        <dbReference type="SAM" id="MobiDB-lite"/>
    </source>
</evidence>
<feature type="compositionally biased region" description="Low complexity" evidence="1">
    <location>
        <begin position="40"/>
        <end position="55"/>
    </location>
</feature>
<gene>
    <name evidence="2" type="ORF">H4W81_001622</name>
</gene>
<sequence length="161" mass="17234">MERNTPHAGQARPHHRGPGADRARASRRRRKGGRPRCHRLTTPASSSRPPSSAATTLALAQALVDAERSGKRPTVVGIAAAAGVSRSWLNALFACPRRAAEQSCRHDPGGAGPRRARGHGDRFLLGTPESRAHGRGICPALLAGQAQRDQSFHPLQKSEDR</sequence>
<accession>A0ABR9KA12</accession>
<evidence type="ECO:0000313" key="3">
    <source>
        <dbReference type="Proteomes" id="UP000661607"/>
    </source>
</evidence>
<comment type="caution">
    <text evidence="2">The sequence shown here is derived from an EMBL/GenBank/DDBJ whole genome shotgun (WGS) entry which is preliminary data.</text>
</comment>
<organism evidence="2 3">
    <name type="scientific">Nonomuraea africana</name>
    <dbReference type="NCBI Taxonomy" id="46171"/>
    <lineage>
        <taxon>Bacteria</taxon>
        <taxon>Bacillati</taxon>
        <taxon>Actinomycetota</taxon>
        <taxon>Actinomycetes</taxon>
        <taxon>Streptosporangiales</taxon>
        <taxon>Streptosporangiaceae</taxon>
        <taxon>Nonomuraea</taxon>
    </lineage>
</organism>
<evidence type="ECO:0000313" key="2">
    <source>
        <dbReference type="EMBL" id="MBE1558843.1"/>
    </source>
</evidence>
<feature type="region of interest" description="Disordered" evidence="1">
    <location>
        <begin position="102"/>
        <end position="131"/>
    </location>
</feature>
<reference evidence="2 3" key="1">
    <citation type="submission" date="2020-10" db="EMBL/GenBank/DDBJ databases">
        <title>Sequencing the genomes of 1000 actinobacteria strains.</title>
        <authorList>
            <person name="Klenk H.-P."/>
        </authorList>
    </citation>
    <scope>NUCLEOTIDE SEQUENCE [LARGE SCALE GENOMIC DNA]</scope>
    <source>
        <strain evidence="2 3">DSM 43748</strain>
    </source>
</reference>
<name>A0ABR9KA12_9ACTN</name>
<dbReference type="Proteomes" id="UP000661607">
    <property type="component" value="Unassembled WGS sequence"/>
</dbReference>
<proteinExistence type="predicted"/>
<protein>
    <submittedName>
        <fullName evidence="2">Uncharacterized protein</fullName>
    </submittedName>
</protein>
<keyword evidence="3" id="KW-1185">Reference proteome</keyword>